<reference evidence="2" key="2">
    <citation type="journal article" date="2017" name="Genome Announc.">
        <title>Draft genome sequence of Paludibacter jiangxiensis NM7(T), a propionate-producing fermentative bacterium.</title>
        <authorList>
            <person name="Qiu Y.-L."/>
            <person name="Tourlousse D.M."/>
            <person name="Matsuura N."/>
            <person name="Ohashi A."/>
            <person name="Sekiguchi Y."/>
        </authorList>
    </citation>
    <scope>NUCLEOTIDE SEQUENCE [LARGE SCALE GENOMIC DNA]</scope>
    <source>
        <strain evidence="2">NM7</strain>
    </source>
</reference>
<sequence length="42" mass="4792">MVVFARLLSDTRDDEYYTEALLNCLADIDSCSFLTSKEGDDR</sequence>
<comment type="caution">
    <text evidence="1">The sequence shown here is derived from an EMBL/GenBank/DDBJ whole genome shotgun (WGS) entry which is preliminary data.</text>
</comment>
<evidence type="ECO:0000313" key="2">
    <source>
        <dbReference type="Proteomes" id="UP000076586"/>
    </source>
</evidence>
<dbReference type="AlphaFoldDB" id="A0A170Y866"/>
<proteinExistence type="predicted"/>
<dbReference type="Proteomes" id="UP000076586">
    <property type="component" value="Unassembled WGS sequence"/>
</dbReference>
<gene>
    <name evidence="1" type="ORF">PJIAN_1168</name>
</gene>
<evidence type="ECO:0000313" key="1">
    <source>
        <dbReference type="EMBL" id="GAT61588.1"/>
    </source>
</evidence>
<accession>A0A170Y866</accession>
<name>A0A170Y866_9BACT</name>
<reference evidence="2" key="1">
    <citation type="submission" date="2016-04" db="EMBL/GenBank/DDBJ databases">
        <title>Draft genome sequence of Paludibacter jiangxiensis strain NM7.</title>
        <authorList>
            <person name="Qiu Y."/>
            <person name="Matsuura N."/>
            <person name="Ohashi A."/>
            <person name="Tourlousse M.D."/>
            <person name="Sekiguchi Y."/>
        </authorList>
    </citation>
    <scope>NUCLEOTIDE SEQUENCE [LARGE SCALE GENOMIC DNA]</scope>
    <source>
        <strain evidence="2">NM7</strain>
    </source>
</reference>
<protein>
    <submittedName>
        <fullName evidence="1">Uncharacterized protein</fullName>
    </submittedName>
</protein>
<keyword evidence="2" id="KW-1185">Reference proteome</keyword>
<dbReference type="EMBL" id="BDCR01000001">
    <property type="protein sequence ID" value="GAT61588.1"/>
    <property type="molecule type" value="Genomic_DNA"/>
</dbReference>
<organism evidence="1 2">
    <name type="scientific">Paludibacter jiangxiensis</name>
    <dbReference type="NCBI Taxonomy" id="681398"/>
    <lineage>
        <taxon>Bacteria</taxon>
        <taxon>Pseudomonadati</taxon>
        <taxon>Bacteroidota</taxon>
        <taxon>Bacteroidia</taxon>
        <taxon>Bacteroidales</taxon>
        <taxon>Paludibacteraceae</taxon>
        <taxon>Paludibacter</taxon>
    </lineage>
</organism>